<reference evidence="5" key="1">
    <citation type="submission" date="2022-01" db="EMBL/GenBank/DDBJ databases">
        <authorList>
            <person name="Braso-Vives M."/>
        </authorList>
    </citation>
    <scope>NUCLEOTIDE SEQUENCE</scope>
</reference>
<evidence type="ECO:0000313" key="5">
    <source>
        <dbReference type="EMBL" id="CAH1233452.1"/>
    </source>
</evidence>
<accession>A0A8J9VBI1</accession>
<dbReference type="Gene3D" id="3.40.50.12780">
    <property type="entry name" value="N-terminal domain of ligase-like"/>
    <property type="match status" value="1"/>
</dbReference>
<dbReference type="InterPro" id="IPR045851">
    <property type="entry name" value="AMP-bd_C_sf"/>
</dbReference>
<dbReference type="Proteomes" id="UP000838412">
    <property type="component" value="Chromosome 1"/>
</dbReference>
<dbReference type="PROSITE" id="PS00455">
    <property type="entry name" value="AMP_BINDING"/>
    <property type="match status" value="1"/>
</dbReference>
<dbReference type="Pfam" id="PF13193">
    <property type="entry name" value="AMP-binding_C"/>
    <property type="match status" value="1"/>
</dbReference>
<dbReference type="OrthoDB" id="10253115at2759"/>
<dbReference type="EMBL" id="OV696686">
    <property type="protein sequence ID" value="CAH1233452.1"/>
    <property type="molecule type" value="Genomic_DNA"/>
</dbReference>
<sequence>MMRRLIVPHLTTLVTIGETNHQECQTLTELMQKGGHEEFHERLAKLQNQLSCHDPAILQFTSGTTGVPKAVQQTTYSILNSNRYVALTLRMDQQCIAAFPTLFCNMAWGTCLPIIVGCTFVPTTKEVETILSAIQEEKCTMIHPLYVKTFYNILHYPGLQGFDLSSLKQVITGGNMVSKALITTSSQVLPHVTVIILYGSTEVCFVTCTLPEMTSEAQNSTVGAVLPHIQLKIADDDGNSVPRNTVGEVVIRGYSVFQQYYADTAKTAAAKKHDGWFSMGDMGFIGDDGLLRITGRKTELIIIDSENVYPGMVEGPLQEHPAVKDVKVVGVPDAVNGEELCACIILKSRESVGEEEMKQFAKKRGLVEEFCPRYILFVESFPNTSNGRKVDRKRLRSVAMQRLGLRELDE</sequence>
<protein>
    <submittedName>
        <fullName evidence="5">ACSF2 protein</fullName>
    </submittedName>
</protein>
<dbReference type="PANTHER" id="PTHR42814">
    <property type="entry name" value="AMP-BINDING DOMAIN-CONTAINING PROTEIN"/>
    <property type="match status" value="1"/>
</dbReference>
<dbReference type="InterPro" id="IPR042099">
    <property type="entry name" value="ANL_N_sf"/>
</dbReference>
<dbReference type="PANTHER" id="PTHR42814:SF3">
    <property type="entry name" value="BETA-N-ACETYLHEXOSAMINIDASE"/>
    <property type="match status" value="1"/>
</dbReference>
<dbReference type="SUPFAM" id="SSF56801">
    <property type="entry name" value="Acetyl-CoA synthetase-like"/>
    <property type="match status" value="1"/>
</dbReference>
<evidence type="ECO:0000256" key="1">
    <source>
        <dbReference type="ARBA" id="ARBA00006432"/>
    </source>
</evidence>
<organism evidence="5 6">
    <name type="scientific">Branchiostoma lanceolatum</name>
    <name type="common">Common lancelet</name>
    <name type="synonym">Amphioxus lanceolatum</name>
    <dbReference type="NCBI Taxonomy" id="7740"/>
    <lineage>
        <taxon>Eukaryota</taxon>
        <taxon>Metazoa</taxon>
        <taxon>Chordata</taxon>
        <taxon>Cephalochordata</taxon>
        <taxon>Leptocardii</taxon>
        <taxon>Amphioxiformes</taxon>
        <taxon>Branchiostomatidae</taxon>
        <taxon>Branchiostoma</taxon>
    </lineage>
</organism>
<evidence type="ECO:0000313" key="6">
    <source>
        <dbReference type="Proteomes" id="UP000838412"/>
    </source>
</evidence>
<evidence type="ECO:0000256" key="2">
    <source>
        <dbReference type="ARBA" id="ARBA00023098"/>
    </source>
</evidence>
<evidence type="ECO:0000259" key="3">
    <source>
        <dbReference type="Pfam" id="PF00501"/>
    </source>
</evidence>
<dbReference type="Gene3D" id="3.30.300.30">
    <property type="match status" value="1"/>
</dbReference>
<comment type="similarity">
    <text evidence="1">Belongs to the ATP-dependent AMP-binding enzyme family.</text>
</comment>
<dbReference type="InterPro" id="IPR025110">
    <property type="entry name" value="AMP-bd_C"/>
</dbReference>
<keyword evidence="2" id="KW-0443">Lipid metabolism</keyword>
<evidence type="ECO:0000259" key="4">
    <source>
        <dbReference type="Pfam" id="PF13193"/>
    </source>
</evidence>
<dbReference type="InterPro" id="IPR000873">
    <property type="entry name" value="AMP-dep_synth/lig_dom"/>
</dbReference>
<dbReference type="GO" id="GO:0006629">
    <property type="term" value="P:lipid metabolic process"/>
    <property type="evidence" value="ECO:0007669"/>
    <property type="project" value="UniProtKB-KW"/>
</dbReference>
<keyword evidence="6" id="KW-1185">Reference proteome</keyword>
<dbReference type="CDD" id="cd04433">
    <property type="entry name" value="AFD_class_I"/>
    <property type="match status" value="1"/>
</dbReference>
<gene>
    <name evidence="5" type="primary">ACSF2</name>
    <name evidence="5" type="ORF">BLAG_LOCUS2214</name>
</gene>
<dbReference type="InterPro" id="IPR020845">
    <property type="entry name" value="AMP-binding_CS"/>
</dbReference>
<proteinExistence type="inferred from homology"/>
<feature type="domain" description="AMP-binding enzyme C-terminal" evidence="4">
    <location>
        <begin position="313"/>
        <end position="387"/>
    </location>
</feature>
<dbReference type="Pfam" id="PF00501">
    <property type="entry name" value="AMP-binding"/>
    <property type="match status" value="1"/>
</dbReference>
<feature type="domain" description="AMP-dependent synthetase/ligase" evidence="3">
    <location>
        <begin position="44"/>
        <end position="261"/>
    </location>
</feature>
<dbReference type="AlphaFoldDB" id="A0A8J9VBI1"/>
<name>A0A8J9VBI1_BRALA</name>